<organism evidence="3">
    <name type="scientific">Selaginella moellendorffii</name>
    <name type="common">Spikemoss</name>
    <dbReference type="NCBI Taxonomy" id="88036"/>
    <lineage>
        <taxon>Eukaryota</taxon>
        <taxon>Viridiplantae</taxon>
        <taxon>Streptophyta</taxon>
        <taxon>Embryophyta</taxon>
        <taxon>Tracheophyta</taxon>
        <taxon>Lycopodiopsida</taxon>
        <taxon>Selaginellales</taxon>
        <taxon>Selaginellaceae</taxon>
        <taxon>Selaginella</taxon>
    </lineage>
</organism>
<sequence>MDPRPRTKEPSSRDNDGMDPREPSSRMDASSWSKRSRSPERRPSGSKRPCMEEKATCTEEVEDEAIAGWAPIPGKIHPAMRWKPRNMASFQLVFNDARLRGTELGAWVEKRLGLGVLFVHHNYDNLPGWRVITLFGRHKAALPTRGKKIIPEWLKVHGEQDDAECVASAMLFAEAATGLDVKGCSLTKVFVSGNTKFVELLRKDYAGLQELFVQRLAVDRPHDVPFRVWHVTSQSCSQAEEECFNESWRDYSYQGEGWACLRGIGVPSTVPAWKAAVRSFLERRKCNIDNKVE</sequence>
<evidence type="ECO:0000313" key="2">
    <source>
        <dbReference type="EMBL" id="EFJ05354.1"/>
    </source>
</evidence>
<keyword evidence="3" id="KW-1185">Reference proteome</keyword>
<protein>
    <submittedName>
        <fullName evidence="2">Uncharacterized protein</fullName>
    </submittedName>
</protein>
<dbReference type="KEGG" id="smo:SELMODRAFT_431634"/>
<accession>D8TDA3</accession>
<proteinExistence type="predicted"/>
<dbReference type="AlphaFoldDB" id="D8TDA3"/>
<dbReference type="InParanoid" id="D8TDA3"/>
<name>D8TDA3_SELML</name>
<evidence type="ECO:0000256" key="1">
    <source>
        <dbReference type="SAM" id="MobiDB-lite"/>
    </source>
</evidence>
<dbReference type="Proteomes" id="UP000001514">
    <property type="component" value="Unassembled WGS sequence"/>
</dbReference>
<feature type="compositionally biased region" description="Basic and acidic residues" evidence="1">
    <location>
        <begin position="37"/>
        <end position="56"/>
    </location>
</feature>
<dbReference type="Gramene" id="EFJ05354">
    <property type="protein sequence ID" value="EFJ05354"/>
    <property type="gene ID" value="SELMODRAFT_431634"/>
</dbReference>
<dbReference type="EMBL" id="GL377728">
    <property type="protein sequence ID" value="EFJ05354.1"/>
    <property type="molecule type" value="Genomic_DNA"/>
</dbReference>
<feature type="region of interest" description="Disordered" evidence="1">
    <location>
        <begin position="1"/>
        <end position="56"/>
    </location>
</feature>
<feature type="compositionally biased region" description="Basic and acidic residues" evidence="1">
    <location>
        <begin position="1"/>
        <end position="25"/>
    </location>
</feature>
<gene>
    <name evidence="2" type="ORF">SELMODRAFT_431634</name>
</gene>
<reference evidence="2 3" key="1">
    <citation type="journal article" date="2011" name="Science">
        <title>The Selaginella genome identifies genetic changes associated with the evolution of vascular plants.</title>
        <authorList>
            <person name="Banks J.A."/>
            <person name="Nishiyama T."/>
            <person name="Hasebe M."/>
            <person name="Bowman J.L."/>
            <person name="Gribskov M."/>
            <person name="dePamphilis C."/>
            <person name="Albert V.A."/>
            <person name="Aono N."/>
            <person name="Aoyama T."/>
            <person name="Ambrose B.A."/>
            <person name="Ashton N.W."/>
            <person name="Axtell M.J."/>
            <person name="Barker E."/>
            <person name="Barker M.S."/>
            <person name="Bennetzen J.L."/>
            <person name="Bonawitz N.D."/>
            <person name="Chapple C."/>
            <person name="Cheng C."/>
            <person name="Correa L.G."/>
            <person name="Dacre M."/>
            <person name="DeBarry J."/>
            <person name="Dreyer I."/>
            <person name="Elias M."/>
            <person name="Engstrom E.M."/>
            <person name="Estelle M."/>
            <person name="Feng L."/>
            <person name="Finet C."/>
            <person name="Floyd S.K."/>
            <person name="Frommer W.B."/>
            <person name="Fujita T."/>
            <person name="Gramzow L."/>
            <person name="Gutensohn M."/>
            <person name="Harholt J."/>
            <person name="Hattori M."/>
            <person name="Heyl A."/>
            <person name="Hirai T."/>
            <person name="Hiwatashi Y."/>
            <person name="Ishikawa M."/>
            <person name="Iwata M."/>
            <person name="Karol K.G."/>
            <person name="Koehler B."/>
            <person name="Kolukisaoglu U."/>
            <person name="Kubo M."/>
            <person name="Kurata T."/>
            <person name="Lalonde S."/>
            <person name="Li K."/>
            <person name="Li Y."/>
            <person name="Litt A."/>
            <person name="Lyons E."/>
            <person name="Manning G."/>
            <person name="Maruyama T."/>
            <person name="Michael T.P."/>
            <person name="Mikami K."/>
            <person name="Miyazaki S."/>
            <person name="Morinaga S."/>
            <person name="Murata T."/>
            <person name="Mueller-Roeber B."/>
            <person name="Nelson D.R."/>
            <person name="Obara M."/>
            <person name="Oguri Y."/>
            <person name="Olmstead R.G."/>
            <person name="Onodera N."/>
            <person name="Petersen B.L."/>
            <person name="Pils B."/>
            <person name="Prigge M."/>
            <person name="Rensing S.A."/>
            <person name="Riano-Pachon D.M."/>
            <person name="Roberts A.W."/>
            <person name="Sato Y."/>
            <person name="Scheller H.V."/>
            <person name="Schulz B."/>
            <person name="Schulz C."/>
            <person name="Shakirov E.V."/>
            <person name="Shibagaki N."/>
            <person name="Shinohara N."/>
            <person name="Shippen D.E."/>
            <person name="Soerensen I."/>
            <person name="Sotooka R."/>
            <person name="Sugimoto N."/>
            <person name="Sugita M."/>
            <person name="Sumikawa N."/>
            <person name="Tanurdzic M."/>
            <person name="Theissen G."/>
            <person name="Ulvskov P."/>
            <person name="Wakazuki S."/>
            <person name="Weng J.K."/>
            <person name="Willats W.W."/>
            <person name="Wipf D."/>
            <person name="Wolf P.G."/>
            <person name="Yang L."/>
            <person name="Zimmer A.D."/>
            <person name="Zhu Q."/>
            <person name="Mitros T."/>
            <person name="Hellsten U."/>
            <person name="Loque D."/>
            <person name="Otillar R."/>
            <person name="Salamov A."/>
            <person name="Schmutz J."/>
            <person name="Shapiro H."/>
            <person name="Lindquist E."/>
            <person name="Lucas S."/>
            <person name="Rokhsar D."/>
            <person name="Grigoriev I.V."/>
        </authorList>
    </citation>
    <scope>NUCLEOTIDE SEQUENCE [LARGE SCALE GENOMIC DNA]</scope>
</reference>
<evidence type="ECO:0000313" key="3">
    <source>
        <dbReference type="Proteomes" id="UP000001514"/>
    </source>
</evidence>
<dbReference type="HOGENOM" id="CLU_072196_0_0_1"/>